<feature type="transmembrane region" description="Helical" evidence="10">
    <location>
        <begin position="46"/>
        <end position="64"/>
    </location>
</feature>
<evidence type="ECO:0000256" key="4">
    <source>
        <dbReference type="ARBA" id="ARBA00022989"/>
    </source>
</evidence>
<dbReference type="GO" id="GO:0009734">
    <property type="term" value="P:auxin-activated signaling pathway"/>
    <property type="evidence" value="ECO:0007669"/>
    <property type="project" value="UniProtKB-KW"/>
</dbReference>
<feature type="transmembrane region" description="Helical" evidence="10">
    <location>
        <begin position="392"/>
        <end position="417"/>
    </location>
</feature>
<dbReference type="Proteomes" id="UP000663760">
    <property type="component" value="Chromosome 14"/>
</dbReference>
<gene>
    <name evidence="11" type="ORF">SI8410_14018696</name>
</gene>
<reference evidence="11" key="1">
    <citation type="submission" date="2020-02" db="EMBL/GenBank/DDBJ databases">
        <authorList>
            <person name="Scholz U."/>
            <person name="Mascher M."/>
            <person name="Fiebig A."/>
        </authorList>
    </citation>
    <scope>NUCLEOTIDE SEQUENCE</scope>
</reference>
<evidence type="ECO:0000256" key="6">
    <source>
        <dbReference type="ARBA" id="ARBA00023294"/>
    </source>
</evidence>
<feature type="compositionally biased region" description="Polar residues" evidence="9">
    <location>
        <begin position="179"/>
        <end position="191"/>
    </location>
</feature>
<dbReference type="AlphaFoldDB" id="A0A7I8LFE0"/>
<keyword evidence="2" id="KW-0813">Transport</keyword>
<feature type="region of interest" description="Disordered" evidence="9">
    <location>
        <begin position="178"/>
        <end position="197"/>
    </location>
</feature>
<keyword evidence="6" id="KW-0927">Auxin signaling pathway</keyword>
<feature type="transmembrane region" description="Helical" evidence="10">
    <location>
        <begin position="296"/>
        <end position="314"/>
    </location>
</feature>
<proteinExistence type="inferred from homology"/>
<evidence type="ECO:0000256" key="9">
    <source>
        <dbReference type="SAM" id="MobiDB-lite"/>
    </source>
</evidence>
<feature type="transmembrane region" description="Helical" evidence="10">
    <location>
        <begin position="326"/>
        <end position="348"/>
    </location>
</feature>
<name>A0A7I8LFE0_SPIIN</name>
<dbReference type="OrthoDB" id="191139at2759"/>
<dbReference type="Pfam" id="PF03547">
    <property type="entry name" value="Mem_trans"/>
    <property type="match status" value="1"/>
</dbReference>
<evidence type="ECO:0000256" key="5">
    <source>
        <dbReference type="ARBA" id="ARBA00023136"/>
    </source>
</evidence>
<comment type="similarity">
    <text evidence="8">Belongs to the auxin efflux carrier (TC 2.A.69.2) family.</text>
</comment>
<organism evidence="11 12">
    <name type="scientific">Spirodela intermedia</name>
    <name type="common">Intermediate duckweed</name>
    <dbReference type="NCBI Taxonomy" id="51605"/>
    <lineage>
        <taxon>Eukaryota</taxon>
        <taxon>Viridiplantae</taxon>
        <taxon>Streptophyta</taxon>
        <taxon>Embryophyta</taxon>
        <taxon>Tracheophyta</taxon>
        <taxon>Spermatophyta</taxon>
        <taxon>Magnoliopsida</taxon>
        <taxon>Liliopsida</taxon>
        <taxon>Araceae</taxon>
        <taxon>Lemnoideae</taxon>
        <taxon>Spirodela</taxon>
    </lineage>
</organism>
<dbReference type="InterPro" id="IPR045033">
    <property type="entry name" value="PILS1/3/4/5/7"/>
</dbReference>
<dbReference type="GO" id="GO:0080162">
    <property type="term" value="P:endoplasmic reticulum to cytosol auxin transport"/>
    <property type="evidence" value="ECO:0007669"/>
    <property type="project" value="InterPro"/>
</dbReference>
<evidence type="ECO:0000256" key="1">
    <source>
        <dbReference type="ARBA" id="ARBA00004477"/>
    </source>
</evidence>
<feature type="transmembrane region" description="Helical" evidence="10">
    <location>
        <begin position="256"/>
        <end position="276"/>
    </location>
</feature>
<protein>
    <submittedName>
        <fullName evidence="11">Uncharacterized protein</fullName>
    </submittedName>
</protein>
<evidence type="ECO:0000313" key="11">
    <source>
        <dbReference type="EMBL" id="CAA7408018.1"/>
    </source>
</evidence>
<evidence type="ECO:0000313" key="12">
    <source>
        <dbReference type="Proteomes" id="UP000663760"/>
    </source>
</evidence>
<evidence type="ECO:0000256" key="7">
    <source>
        <dbReference type="ARBA" id="ARBA00025100"/>
    </source>
</evidence>
<feature type="transmembrane region" description="Helical" evidence="10">
    <location>
        <begin position="70"/>
        <end position="94"/>
    </location>
</feature>
<dbReference type="PANTHER" id="PTHR31651:SF33">
    <property type="entry name" value="PROTEIN PIN-LIKES 1"/>
    <property type="match status" value="1"/>
</dbReference>
<evidence type="ECO:0000256" key="10">
    <source>
        <dbReference type="SAM" id="Phobius"/>
    </source>
</evidence>
<comment type="subcellular location">
    <subcellularLocation>
        <location evidence="1">Endoplasmic reticulum membrane</location>
        <topology evidence="1">Multi-pass membrane protein</topology>
    </subcellularLocation>
</comment>
<feature type="transmembrane region" description="Helical" evidence="10">
    <location>
        <begin position="106"/>
        <end position="126"/>
    </location>
</feature>
<accession>A0A7I8LFE0</accession>
<evidence type="ECO:0000256" key="8">
    <source>
        <dbReference type="ARBA" id="ARBA00025752"/>
    </source>
</evidence>
<dbReference type="PANTHER" id="PTHR31651">
    <property type="match status" value="1"/>
</dbReference>
<feature type="transmembrane region" description="Helical" evidence="10">
    <location>
        <begin position="360"/>
        <end position="380"/>
    </location>
</feature>
<dbReference type="InterPro" id="IPR004776">
    <property type="entry name" value="Mem_transp_PIN-like"/>
</dbReference>
<keyword evidence="3 10" id="KW-0812">Transmembrane</keyword>
<dbReference type="EMBL" id="LR746277">
    <property type="protein sequence ID" value="CAA7408018.1"/>
    <property type="molecule type" value="Genomic_DNA"/>
</dbReference>
<comment type="function">
    <text evidence="7">Involved in cellular auxin homeostasis by regulating auxin metabolism. Regulates intracellular auxin accumulation at the endoplasmic reticulum and thus auxin availability for nuclear auxin signaling.</text>
</comment>
<keyword evidence="4 10" id="KW-1133">Transmembrane helix</keyword>
<evidence type="ECO:0000256" key="3">
    <source>
        <dbReference type="ARBA" id="ARBA00022692"/>
    </source>
</evidence>
<sequence length="418" mass="45234">MGLLQLFEASSIPVLNMLLMTCVGSFLATDSVNILGEDARKHLNNIVFFVFSPALIAVNLAKTITFESLVLLWFMPINLFLTTVIGSGLGWIVMRITKAPAHFKGIILGSCASGNVGNIFFVIIPAMCKERGSPFGAPDICRTYGLAYSSLSLAIGASFLWSYVYNIMRSSSKLKEEASSYTQQTSPTEEYTSLLPERGINGTDSMANGSLDGHSVDASGLPLSSSDGSTSRREERFSVRISHLLGPLLGIDLKKIFAPSTIGVIIGFTIGVIPPIRRLLIGEDAPLRMIEGSASILGEGSIPSITLIMGGNLIKGLYGSDIRSSLIIGVVVVRFIILPIIGVGIVKWAIHLGLVHSDPLYQFILFLQYAVPPAMNIVTITQLFGTGKSECAVIFLWTYSLASVFMSLWCTFFMWLVL</sequence>
<keyword evidence="5 10" id="KW-0472">Membrane</keyword>
<feature type="transmembrane region" description="Helical" evidence="10">
    <location>
        <begin position="146"/>
        <end position="165"/>
    </location>
</feature>
<feature type="transmembrane region" description="Helical" evidence="10">
    <location>
        <begin position="12"/>
        <end position="34"/>
    </location>
</feature>
<evidence type="ECO:0000256" key="2">
    <source>
        <dbReference type="ARBA" id="ARBA00022448"/>
    </source>
</evidence>
<dbReference type="GO" id="GO:0005789">
    <property type="term" value="C:endoplasmic reticulum membrane"/>
    <property type="evidence" value="ECO:0007669"/>
    <property type="project" value="UniProtKB-SubCell"/>
</dbReference>
<keyword evidence="12" id="KW-1185">Reference proteome</keyword>